<comment type="caution">
    <text evidence="1">The sequence shown here is derived from an EMBL/GenBank/DDBJ whole genome shotgun (WGS) entry which is preliminary data.</text>
</comment>
<dbReference type="Gene3D" id="1.25.40.380">
    <property type="entry name" value="Protein of unknown function DUF1810"/>
    <property type="match status" value="1"/>
</dbReference>
<gene>
    <name evidence="1" type="ORF">JAO82_05850</name>
</gene>
<proteinExistence type="predicted"/>
<dbReference type="RefSeq" id="WP_198685424.1">
    <property type="nucleotide sequence ID" value="NZ_JAEIJD010000003.1"/>
</dbReference>
<sequence length="141" mass="15678">MDEETDPDLFIEAQDTVWPNVLKELRAGEKTTHWMWFVFPQLAELGQSDISQLYGLHDLSEARAYLANPTLQARLVEAAALTLGHPDKSARQIFGRVDAAKLCSCMTLFAAVPGAPDVFQSVLDRFFDGTPCPKTIKLIKV</sequence>
<evidence type="ECO:0000313" key="2">
    <source>
        <dbReference type="Proteomes" id="UP000613255"/>
    </source>
</evidence>
<dbReference type="Proteomes" id="UP000613255">
    <property type="component" value="Unassembled WGS sequence"/>
</dbReference>
<evidence type="ECO:0000313" key="1">
    <source>
        <dbReference type="EMBL" id="MBI6629403.1"/>
    </source>
</evidence>
<dbReference type="EMBL" id="JAEIJD010000003">
    <property type="protein sequence ID" value="MBI6629403.1"/>
    <property type="molecule type" value="Genomic_DNA"/>
</dbReference>
<dbReference type="InterPro" id="IPR014937">
    <property type="entry name" value="DUF1810"/>
</dbReference>
<dbReference type="Pfam" id="PF08837">
    <property type="entry name" value="DUF1810"/>
    <property type="match status" value="1"/>
</dbReference>
<dbReference type="SUPFAM" id="SSF140736">
    <property type="entry name" value="Rv1873-like"/>
    <property type="match status" value="1"/>
</dbReference>
<dbReference type="AlphaFoldDB" id="A0A934HJQ8"/>
<protein>
    <submittedName>
        <fullName evidence="1">DUF1810 domain-containing protein</fullName>
    </submittedName>
</protein>
<organism evidence="1 2">
    <name type="scientific">Pontibaca salina</name>
    <dbReference type="NCBI Taxonomy" id="2795731"/>
    <lineage>
        <taxon>Bacteria</taxon>
        <taxon>Pseudomonadati</taxon>
        <taxon>Pseudomonadota</taxon>
        <taxon>Alphaproteobacteria</taxon>
        <taxon>Rhodobacterales</taxon>
        <taxon>Roseobacteraceae</taxon>
        <taxon>Pontibaca</taxon>
    </lineage>
</organism>
<dbReference type="PIRSF" id="PIRSF008546">
    <property type="entry name" value="UCP008546"/>
    <property type="match status" value="1"/>
</dbReference>
<reference evidence="1" key="1">
    <citation type="submission" date="2020-12" db="EMBL/GenBank/DDBJ databases">
        <title>Pontibaca salina gen. nov., sp. nov., isolated from marine sediment.</title>
        <authorList>
            <person name="Bo J."/>
            <person name="Wang S."/>
            <person name="Song X."/>
            <person name="Du Z."/>
        </authorList>
    </citation>
    <scope>NUCLEOTIDE SEQUENCE</scope>
    <source>
        <strain evidence="1">S1109L</strain>
    </source>
</reference>
<dbReference type="InterPro" id="IPR036287">
    <property type="entry name" value="Rv1873-like_sf"/>
</dbReference>
<name>A0A934HJQ8_9RHOB</name>
<keyword evidence="2" id="KW-1185">Reference proteome</keyword>
<accession>A0A934HJQ8</accession>